<evidence type="ECO:0000313" key="18">
    <source>
        <dbReference type="Proteomes" id="UP000196368"/>
    </source>
</evidence>
<evidence type="ECO:0000256" key="7">
    <source>
        <dbReference type="ARBA" id="ARBA00022692"/>
    </source>
</evidence>
<evidence type="ECO:0000256" key="8">
    <source>
        <dbReference type="ARBA" id="ARBA00022801"/>
    </source>
</evidence>
<sequence>MAVTKIFFNARLKVMMALACIAGGVIALRLVDIQVLRHQAYLQMAERNRTQVIYQTAPRGRVFTADGVAVATNAPSFSFYYLGAGNTDPAYLEQLARDFAPRLKMTPQEILAKLEQGVKTGKATLLAENLSTKSTVALQELQLYYPGVYLIEETKRTYPYGGFASHLLGYIGSMDDREWRNRDLRMGYRLNSKIGKNGIEKKFEKELKGRDGGVYLEVDYRGRVKSIIQDKKWSAGSDVYLTLDFKLQQAAEEGLKKSNTGRGAAVALDPRTGAVLAMASAPAYDPNIFVQYSDEENPKQSKKISEYNLAIQGTYPPASTFKIITAAAALEYGHLDVHRKINCPGYYDSGPRVFKCWGTHGPVDFFDGMSNSCDVYFYQVAAQTGSAAIERVQRKFMFGRQTGIDLPGEKAGNLYGPTRRARNKTYWFIGDTLNLSIGQGELLVTPLKLAQFAAAVASRGNVYRPYYVDKIVSNQTGKVQQIGKTEILQKADLKPETYDLLFQALKHTVDHGTAARVRIEGLDVYGKTGTAQNPHGDDHGWFLAFAGRKGEEPSIALAVFVEFGKGGSSAAGPIARSMLEAYFGVEKPAPKPAAAKVPQRTEEDYEELLTPGEQDGSI</sequence>
<feature type="region of interest" description="Disordered" evidence="14">
    <location>
        <begin position="589"/>
        <end position="618"/>
    </location>
</feature>
<evidence type="ECO:0000256" key="4">
    <source>
        <dbReference type="ARBA" id="ARBA00022519"/>
    </source>
</evidence>
<dbReference type="InterPro" id="IPR005311">
    <property type="entry name" value="PBP_dimer"/>
</dbReference>
<evidence type="ECO:0000259" key="15">
    <source>
        <dbReference type="Pfam" id="PF00905"/>
    </source>
</evidence>
<dbReference type="GO" id="GO:0008658">
    <property type="term" value="F:penicillin binding"/>
    <property type="evidence" value="ECO:0007669"/>
    <property type="project" value="InterPro"/>
</dbReference>
<dbReference type="InterPro" id="IPR017790">
    <property type="entry name" value="Penicillin-binding_protein_2"/>
</dbReference>
<dbReference type="Pfam" id="PF03717">
    <property type="entry name" value="PBP_dimer"/>
    <property type="match status" value="1"/>
</dbReference>
<dbReference type="PANTHER" id="PTHR30627:SF2">
    <property type="entry name" value="PEPTIDOGLYCAN D,D-TRANSPEPTIDASE MRDA"/>
    <property type="match status" value="1"/>
</dbReference>
<dbReference type="SUPFAM" id="SSF56601">
    <property type="entry name" value="beta-lactamase/transpeptidase-like"/>
    <property type="match status" value="1"/>
</dbReference>
<evidence type="ECO:0000256" key="10">
    <source>
        <dbReference type="ARBA" id="ARBA00022984"/>
    </source>
</evidence>
<keyword evidence="13" id="KW-0961">Cell wall biogenesis/degradation</keyword>
<dbReference type="EMBL" id="NFJD01000004">
    <property type="protein sequence ID" value="OUO56321.1"/>
    <property type="molecule type" value="Genomic_DNA"/>
</dbReference>
<evidence type="ECO:0000256" key="5">
    <source>
        <dbReference type="ARBA" id="ARBA00022645"/>
    </source>
</evidence>
<keyword evidence="6" id="KW-0645">Protease</keyword>
<dbReference type="GO" id="GO:0009002">
    <property type="term" value="F:serine-type D-Ala-D-Ala carboxypeptidase activity"/>
    <property type="evidence" value="ECO:0007669"/>
    <property type="project" value="InterPro"/>
</dbReference>
<dbReference type="OrthoDB" id="9766847at2"/>
<dbReference type="GO" id="GO:0009252">
    <property type="term" value="P:peptidoglycan biosynthetic process"/>
    <property type="evidence" value="ECO:0007669"/>
    <property type="project" value="UniProtKB-KW"/>
</dbReference>
<dbReference type="Gene3D" id="3.90.1310.10">
    <property type="entry name" value="Penicillin-binding protein 2a (Domain 2)"/>
    <property type="match status" value="1"/>
</dbReference>
<evidence type="ECO:0000259" key="16">
    <source>
        <dbReference type="Pfam" id="PF03717"/>
    </source>
</evidence>
<evidence type="ECO:0000256" key="1">
    <source>
        <dbReference type="ARBA" id="ARBA00004167"/>
    </source>
</evidence>
<protein>
    <submittedName>
        <fullName evidence="17">Penicillin-binding protein 2</fullName>
    </submittedName>
</protein>
<keyword evidence="12" id="KW-0472">Membrane</keyword>
<keyword evidence="7" id="KW-0812">Transmembrane</keyword>
<dbReference type="Pfam" id="PF00905">
    <property type="entry name" value="Transpeptidase"/>
    <property type="match status" value="1"/>
</dbReference>
<evidence type="ECO:0000256" key="13">
    <source>
        <dbReference type="ARBA" id="ARBA00023316"/>
    </source>
</evidence>
<proteinExistence type="predicted"/>
<name>A0A1Y4DLP5_9BACT</name>
<evidence type="ECO:0000256" key="6">
    <source>
        <dbReference type="ARBA" id="ARBA00022670"/>
    </source>
</evidence>
<dbReference type="InterPro" id="IPR001460">
    <property type="entry name" value="PCN-bd_Tpept"/>
</dbReference>
<keyword evidence="9" id="KW-0133">Cell shape</keyword>
<keyword evidence="10" id="KW-0573">Peptidoglycan synthesis</keyword>
<dbReference type="SUPFAM" id="SSF56519">
    <property type="entry name" value="Penicillin binding protein dimerisation domain"/>
    <property type="match status" value="1"/>
</dbReference>
<dbReference type="Proteomes" id="UP000196368">
    <property type="component" value="Unassembled WGS sequence"/>
</dbReference>
<evidence type="ECO:0000256" key="12">
    <source>
        <dbReference type="ARBA" id="ARBA00023136"/>
    </source>
</evidence>
<dbReference type="GO" id="GO:0071555">
    <property type="term" value="P:cell wall organization"/>
    <property type="evidence" value="ECO:0007669"/>
    <property type="project" value="UniProtKB-KW"/>
</dbReference>
<dbReference type="GO" id="GO:0008360">
    <property type="term" value="P:regulation of cell shape"/>
    <property type="evidence" value="ECO:0007669"/>
    <property type="project" value="UniProtKB-KW"/>
</dbReference>
<keyword evidence="8" id="KW-0378">Hydrolase</keyword>
<keyword evidence="5" id="KW-0121">Carboxypeptidase</keyword>
<dbReference type="GO" id="GO:0071972">
    <property type="term" value="F:peptidoglycan L,D-transpeptidase activity"/>
    <property type="evidence" value="ECO:0007669"/>
    <property type="project" value="TreeGrafter"/>
</dbReference>
<keyword evidence="18" id="KW-1185">Reference proteome</keyword>
<organism evidence="17 18">
    <name type="scientific">Candidatus Avelusimicrobium gallicola</name>
    <dbReference type="NCBI Taxonomy" id="2562704"/>
    <lineage>
        <taxon>Bacteria</taxon>
        <taxon>Pseudomonadati</taxon>
        <taxon>Elusimicrobiota</taxon>
        <taxon>Elusimicrobia</taxon>
        <taxon>Elusimicrobiales</taxon>
        <taxon>Elusimicrobiaceae</taxon>
        <taxon>Candidatus Avelusimicrobium</taxon>
    </lineage>
</organism>
<keyword evidence="11" id="KW-1133">Transmembrane helix</keyword>
<keyword evidence="3" id="KW-1003">Cell membrane</keyword>
<evidence type="ECO:0000256" key="3">
    <source>
        <dbReference type="ARBA" id="ARBA00022475"/>
    </source>
</evidence>
<dbReference type="InterPro" id="IPR050515">
    <property type="entry name" value="Beta-lactam/transpept"/>
</dbReference>
<dbReference type="AlphaFoldDB" id="A0A1Y4DLP5"/>
<evidence type="ECO:0000256" key="14">
    <source>
        <dbReference type="SAM" id="MobiDB-lite"/>
    </source>
</evidence>
<dbReference type="NCBIfam" id="TIGR03423">
    <property type="entry name" value="pbp2_mrdA"/>
    <property type="match status" value="1"/>
</dbReference>
<dbReference type="Gene3D" id="3.40.710.10">
    <property type="entry name" value="DD-peptidase/beta-lactamase superfamily"/>
    <property type="match status" value="1"/>
</dbReference>
<feature type="domain" description="Penicillin-binding protein dimerisation" evidence="16">
    <location>
        <begin position="56"/>
        <end position="225"/>
    </location>
</feature>
<dbReference type="GO" id="GO:0005886">
    <property type="term" value="C:plasma membrane"/>
    <property type="evidence" value="ECO:0007669"/>
    <property type="project" value="UniProtKB-SubCell"/>
</dbReference>
<comment type="caution">
    <text evidence="17">The sequence shown here is derived from an EMBL/GenBank/DDBJ whole genome shotgun (WGS) entry which is preliminary data.</text>
</comment>
<comment type="subcellular location">
    <subcellularLocation>
        <location evidence="2">Cell membrane</location>
    </subcellularLocation>
    <subcellularLocation>
        <location evidence="1">Membrane</location>
        <topology evidence="1">Single-pass membrane protein</topology>
    </subcellularLocation>
</comment>
<reference evidence="18" key="1">
    <citation type="submission" date="2017-04" db="EMBL/GenBank/DDBJ databases">
        <title>Function of individual gut microbiota members based on whole genome sequencing of pure cultures obtained from chicken caecum.</title>
        <authorList>
            <person name="Medvecky M."/>
            <person name="Cejkova D."/>
            <person name="Polansky O."/>
            <person name="Karasova D."/>
            <person name="Kubasova T."/>
            <person name="Cizek A."/>
            <person name="Rychlik I."/>
        </authorList>
    </citation>
    <scope>NUCLEOTIDE SEQUENCE [LARGE SCALE GENOMIC DNA]</scope>
    <source>
        <strain evidence="18">An273</strain>
    </source>
</reference>
<feature type="domain" description="Penicillin-binding protein transpeptidase" evidence="15">
    <location>
        <begin position="263"/>
        <end position="579"/>
    </location>
</feature>
<evidence type="ECO:0000313" key="17">
    <source>
        <dbReference type="EMBL" id="OUO56321.1"/>
    </source>
</evidence>
<evidence type="ECO:0000256" key="9">
    <source>
        <dbReference type="ARBA" id="ARBA00022960"/>
    </source>
</evidence>
<dbReference type="GO" id="GO:0006508">
    <property type="term" value="P:proteolysis"/>
    <property type="evidence" value="ECO:0007669"/>
    <property type="project" value="UniProtKB-KW"/>
</dbReference>
<dbReference type="RefSeq" id="WP_087289285.1">
    <property type="nucleotide sequence ID" value="NZ_NFJD01000004.1"/>
</dbReference>
<dbReference type="InterPro" id="IPR036138">
    <property type="entry name" value="PBP_dimer_sf"/>
</dbReference>
<evidence type="ECO:0000256" key="2">
    <source>
        <dbReference type="ARBA" id="ARBA00004236"/>
    </source>
</evidence>
<evidence type="ECO:0000256" key="11">
    <source>
        <dbReference type="ARBA" id="ARBA00022989"/>
    </source>
</evidence>
<accession>A0A1Y4DLP5</accession>
<dbReference type="PANTHER" id="PTHR30627">
    <property type="entry name" value="PEPTIDOGLYCAN D,D-TRANSPEPTIDASE"/>
    <property type="match status" value="1"/>
</dbReference>
<keyword evidence="4" id="KW-0997">Cell inner membrane</keyword>
<dbReference type="InterPro" id="IPR012338">
    <property type="entry name" value="Beta-lactam/transpept-like"/>
</dbReference>
<gene>
    <name evidence="17" type="ORF">B5F75_06820</name>
</gene>